<feature type="modified residue" description="N6-(pyridoxal phosphate)lysine" evidence="4">
    <location>
        <position position="36"/>
    </location>
</feature>
<dbReference type="Pfam" id="PF00842">
    <property type="entry name" value="Ala_racemase_C"/>
    <property type="match status" value="1"/>
</dbReference>
<feature type="binding site" evidence="5">
    <location>
        <position position="324"/>
    </location>
    <ligand>
        <name>substrate</name>
    </ligand>
</feature>
<reference evidence="7 8" key="1">
    <citation type="submission" date="2019-07" db="EMBL/GenBank/DDBJ databases">
        <title>Genomic Encyclopedia of Type Strains, Phase IV (KMG-IV): sequencing the most valuable type-strain genomes for metagenomic binning, comparative biology and taxonomic classification.</title>
        <authorList>
            <person name="Goeker M."/>
        </authorList>
    </citation>
    <scope>NUCLEOTIDE SEQUENCE [LARGE SCALE GENOMIC DNA]</scope>
    <source>
        <strain evidence="7 8">DSM 18961</strain>
    </source>
</reference>
<evidence type="ECO:0000256" key="1">
    <source>
        <dbReference type="ARBA" id="ARBA00001933"/>
    </source>
</evidence>
<accession>A0A5S5DTY1</accession>
<evidence type="ECO:0000259" key="6">
    <source>
        <dbReference type="SMART" id="SM01005"/>
    </source>
</evidence>
<dbReference type="EMBL" id="VNIA01000002">
    <property type="protein sequence ID" value="TYP99124.1"/>
    <property type="molecule type" value="Genomic_DNA"/>
</dbReference>
<dbReference type="PROSITE" id="PS00395">
    <property type="entry name" value="ALANINE_RACEMASE"/>
    <property type="match status" value="1"/>
</dbReference>
<dbReference type="InterPro" id="IPR001608">
    <property type="entry name" value="Ala_racemase_N"/>
</dbReference>
<protein>
    <submittedName>
        <fullName evidence="7">Alanine racemase</fullName>
    </submittedName>
</protein>
<dbReference type="Pfam" id="PF01168">
    <property type="entry name" value="Ala_racemase_N"/>
    <property type="match status" value="1"/>
</dbReference>
<evidence type="ECO:0000256" key="5">
    <source>
        <dbReference type="PIRSR" id="PIRSR600821-52"/>
    </source>
</evidence>
<dbReference type="PANTHER" id="PTHR30511">
    <property type="entry name" value="ALANINE RACEMASE"/>
    <property type="match status" value="1"/>
</dbReference>
<evidence type="ECO:0000256" key="2">
    <source>
        <dbReference type="ARBA" id="ARBA00022898"/>
    </source>
</evidence>
<dbReference type="SUPFAM" id="SSF50621">
    <property type="entry name" value="Alanine racemase C-terminal domain-like"/>
    <property type="match status" value="1"/>
</dbReference>
<dbReference type="InterPro" id="IPR029066">
    <property type="entry name" value="PLP-binding_barrel"/>
</dbReference>
<feature type="binding site" evidence="5">
    <location>
        <position position="136"/>
    </location>
    <ligand>
        <name>substrate</name>
    </ligand>
</feature>
<dbReference type="PANTHER" id="PTHR30511:SF0">
    <property type="entry name" value="ALANINE RACEMASE, CATABOLIC-RELATED"/>
    <property type="match status" value="1"/>
</dbReference>
<evidence type="ECO:0000256" key="3">
    <source>
        <dbReference type="ARBA" id="ARBA00023235"/>
    </source>
</evidence>
<dbReference type="RefSeq" id="WP_148869910.1">
    <property type="nucleotide sequence ID" value="NZ_VNIA01000002.1"/>
</dbReference>
<dbReference type="NCBIfam" id="TIGR00492">
    <property type="entry name" value="alr"/>
    <property type="match status" value="1"/>
</dbReference>
<dbReference type="InterPro" id="IPR020622">
    <property type="entry name" value="Ala_racemase_pyridoxalP-BS"/>
</dbReference>
<comment type="caution">
    <text evidence="7">The sequence shown here is derived from an EMBL/GenBank/DDBJ whole genome shotgun (WGS) entry which is preliminary data.</text>
</comment>
<dbReference type="SUPFAM" id="SSF51419">
    <property type="entry name" value="PLP-binding barrel"/>
    <property type="match status" value="1"/>
</dbReference>
<dbReference type="Gene3D" id="3.20.20.10">
    <property type="entry name" value="Alanine racemase"/>
    <property type="match status" value="1"/>
</dbReference>
<dbReference type="OrthoDB" id="9801978at2"/>
<dbReference type="PRINTS" id="PR00992">
    <property type="entry name" value="ALARACEMASE"/>
</dbReference>
<dbReference type="GO" id="GO:0030632">
    <property type="term" value="P:D-alanine biosynthetic process"/>
    <property type="evidence" value="ECO:0007669"/>
    <property type="project" value="TreeGrafter"/>
</dbReference>
<evidence type="ECO:0000313" key="7">
    <source>
        <dbReference type="EMBL" id="TYP99124.1"/>
    </source>
</evidence>
<dbReference type="InterPro" id="IPR000821">
    <property type="entry name" value="Ala_racemase"/>
</dbReference>
<dbReference type="InterPro" id="IPR011079">
    <property type="entry name" value="Ala_racemase_C"/>
</dbReference>
<proteinExistence type="predicted"/>
<dbReference type="AlphaFoldDB" id="A0A5S5DTY1"/>
<dbReference type="GO" id="GO:0008784">
    <property type="term" value="F:alanine racemase activity"/>
    <property type="evidence" value="ECO:0007669"/>
    <property type="project" value="InterPro"/>
</dbReference>
<keyword evidence="8" id="KW-1185">Reference proteome</keyword>
<sequence length="384" mass="43576">MKHTSYIEISESAIKNNITFIKELLGEDVVFSSVVKGNAYGHGIEQYSKMAYKYGVTHFSVSDAHEAYKLKTTLPYENVSIVIMGMIENNQLEWAIQNNIEFYVFEKDRLQFAVETAKKIGIKAQIHIEIETGMNRTGFETKNIRTILEYVNKNKMHLNVKGVCSHLAGAESIANYKRVTDQTIKFKRIINKVNSYDFLNPMFHLASSSGTIRYPKTRLNLVRIGILQFGFFPTKEILVHYLTKNKQVENPLQRVISWKTKVMDVKTVKSGQFIGYGTSYFTNRETKIALIPIGYSSGYNRALSNTGKVLIKGKRLDVIGTVNMNMMAVDITFADAIEKGDEVVLIGSQGDQEITVSSFNDYIQVINYELLTKLPENLPRVITT</sequence>
<feature type="domain" description="Alanine racemase C-terminal" evidence="6">
    <location>
        <begin position="255"/>
        <end position="383"/>
    </location>
</feature>
<name>A0A5S5DTY1_9FLAO</name>
<dbReference type="CDD" id="cd00430">
    <property type="entry name" value="PLPDE_III_AR"/>
    <property type="match status" value="1"/>
</dbReference>
<evidence type="ECO:0000313" key="8">
    <source>
        <dbReference type="Proteomes" id="UP000323136"/>
    </source>
</evidence>
<dbReference type="Gene3D" id="2.40.37.10">
    <property type="entry name" value="Lyase, Ornithine Decarboxylase, Chain A, domain 1"/>
    <property type="match status" value="1"/>
</dbReference>
<gene>
    <name evidence="7" type="ORF">C7447_102442</name>
</gene>
<dbReference type="Proteomes" id="UP000323136">
    <property type="component" value="Unassembled WGS sequence"/>
</dbReference>
<comment type="cofactor">
    <cofactor evidence="1 4">
        <name>pyridoxal 5'-phosphate</name>
        <dbReference type="ChEBI" id="CHEBI:597326"/>
    </cofactor>
</comment>
<dbReference type="SMART" id="SM01005">
    <property type="entry name" value="Ala_racemase_C"/>
    <property type="match status" value="1"/>
</dbReference>
<dbReference type="GO" id="GO:0030170">
    <property type="term" value="F:pyridoxal phosphate binding"/>
    <property type="evidence" value="ECO:0007669"/>
    <property type="project" value="TreeGrafter"/>
</dbReference>
<keyword evidence="3" id="KW-0413">Isomerase</keyword>
<keyword evidence="2 4" id="KW-0663">Pyridoxal phosphate</keyword>
<dbReference type="GO" id="GO:0005829">
    <property type="term" value="C:cytosol"/>
    <property type="evidence" value="ECO:0007669"/>
    <property type="project" value="TreeGrafter"/>
</dbReference>
<evidence type="ECO:0000256" key="4">
    <source>
        <dbReference type="PIRSR" id="PIRSR600821-50"/>
    </source>
</evidence>
<dbReference type="InterPro" id="IPR009006">
    <property type="entry name" value="Ala_racemase/Decarboxylase_C"/>
</dbReference>
<organism evidence="7 8">
    <name type="scientific">Tenacibaculum adriaticum</name>
    <dbReference type="NCBI Taxonomy" id="413713"/>
    <lineage>
        <taxon>Bacteria</taxon>
        <taxon>Pseudomonadati</taxon>
        <taxon>Bacteroidota</taxon>
        <taxon>Flavobacteriia</taxon>
        <taxon>Flavobacteriales</taxon>
        <taxon>Flavobacteriaceae</taxon>
        <taxon>Tenacibaculum</taxon>
    </lineage>
</organism>